<protein>
    <submittedName>
        <fullName evidence="3">Serine/threonine-protein kinase RsbW</fullName>
    </submittedName>
</protein>
<dbReference type="SUPFAM" id="SSF55874">
    <property type="entry name" value="ATPase domain of HSP90 chaperone/DNA topoisomerase II/histidine kinase"/>
    <property type="match status" value="1"/>
</dbReference>
<dbReference type="Pfam" id="PF13581">
    <property type="entry name" value="HATPase_c_2"/>
    <property type="match status" value="1"/>
</dbReference>
<proteinExistence type="predicted"/>
<dbReference type="InterPro" id="IPR050267">
    <property type="entry name" value="Anti-sigma-factor_SerPK"/>
</dbReference>
<evidence type="ECO:0000256" key="1">
    <source>
        <dbReference type="ARBA" id="ARBA00022527"/>
    </source>
</evidence>
<dbReference type="PANTHER" id="PTHR35526">
    <property type="entry name" value="ANTI-SIGMA-F FACTOR RSBW-RELATED"/>
    <property type="match status" value="1"/>
</dbReference>
<feature type="domain" description="Histidine kinase/HSP90-like ATPase" evidence="2">
    <location>
        <begin position="13"/>
        <end position="140"/>
    </location>
</feature>
<evidence type="ECO:0000313" key="3">
    <source>
        <dbReference type="EMBL" id="SHI43085.1"/>
    </source>
</evidence>
<keyword evidence="3" id="KW-0808">Transferase</keyword>
<dbReference type="EMBL" id="FQZQ01000001">
    <property type="protein sequence ID" value="SHI43085.1"/>
    <property type="molecule type" value="Genomic_DNA"/>
</dbReference>
<dbReference type="STRING" id="1470563.SAMN05444000_101112"/>
<accession>A0A1M6B2Z8</accession>
<evidence type="ECO:0000313" key="4">
    <source>
        <dbReference type="Proteomes" id="UP000183982"/>
    </source>
</evidence>
<dbReference type="Proteomes" id="UP000183982">
    <property type="component" value="Unassembled WGS sequence"/>
</dbReference>
<dbReference type="PANTHER" id="PTHR35526:SF3">
    <property type="entry name" value="ANTI-SIGMA-F FACTOR RSBW"/>
    <property type="match status" value="1"/>
</dbReference>
<keyword evidence="1" id="KW-0723">Serine/threonine-protein kinase</keyword>
<dbReference type="RefSeq" id="WP_073248322.1">
    <property type="nucleotide sequence ID" value="NZ_FQZQ01000001.1"/>
</dbReference>
<keyword evidence="4" id="KW-1185">Reference proteome</keyword>
<organism evidence="3 4">
    <name type="scientific">Shimia gijangensis</name>
    <dbReference type="NCBI Taxonomy" id="1470563"/>
    <lineage>
        <taxon>Bacteria</taxon>
        <taxon>Pseudomonadati</taxon>
        <taxon>Pseudomonadota</taxon>
        <taxon>Alphaproteobacteria</taxon>
        <taxon>Rhodobacterales</taxon>
        <taxon>Roseobacteraceae</taxon>
    </lineage>
</organism>
<keyword evidence="3" id="KW-0418">Kinase</keyword>
<dbReference type="InterPro" id="IPR003594">
    <property type="entry name" value="HATPase_dom"/>
</dbReference>
<gene>
    <name evidence="3" type="ORF">SAMN05444000_101112</name>
</gene>
<evidence type="ECO:0000259" key="2">
    <source>
        <dbReference type="Pfam" id="PF13581"/>
    </source>
</evidence>
<dbReference type="AlphaFoldDB" id="A0A1M6B2Z8"/>
<dbReference type="Gene3D" id="3.30.565.10">
    <property type="entry name" value="Histidine kinase-like ATPase, C-terminal domain"/>
    <property type="match status" value="1"/>
</dbReference>
<sequence>MPQDYPRFTIQFSGTPQGVRRALSQIRSELGTAGASPDQMGRIETVMAEVLNNVVEHALAGQPNGLVETFGQRRQGDWAFQVRDSGQPLPKMRLPGEALPTVNTRREDLPEGGFGWAMVHMLTSDVSYSRQTGRNCLKFSVPDY</sequence>
<dbReference type="GO" id="GO:0004674">
    <property type="term" value="F:protein serine/threonine kinase activity"/>
    <property type="evidence" value="ECO:0007669"/>
    <property type="project" value="UniProtKB-KW"/>
</dbReference>
<dbReference type="CDD" id="cd16936">
    <property type="entry name" value="HATPase_RsbW-like"/>
    <property type="match status" value="1"/>
</dbReference>
<dbReference type="InterPro" id="IPR036890">
    <property type="entry name" value="HATPase_C_sf"/>
</dbReference>
<reference evidence="4" key="1">
    <citation type="submission" date="2016-11" db="EMBL/GenBank/DDBJ databases">
        <authorList>
            <person name="Varghese N."/>
            <person name="Submissions S."/>
        </authorList>
    </citation>
    <scope>NUCLEOTIDE SEQUENCE [LARGE SCALE GENOMIC DNA]</scope>
    <source>
        <strain evidence="4">DSM 100564</strain>
    </source>
</reference>
<name>A0A1M6B2Z8_9RHOB</name>